<reference evidence="2 3" key="1">
    <citation type="submission" date="2018-11" db="EMBL/GenBank/DDBJ databases">
        <authorList>
            <consortium name="Pathogen Informatics"/>
        </authorList>
    </citation>
    <scope>NUCLEOTIDE SEQUENCE [LARGE SCALE GENOMIC DNA]</scope>
</reference>
<evidence type="ECO:0000313" key="3">
    <source>
        <dbReference type="Proteomes" id="UP000271889"/>
    </source>
</evidence>
<dbReference type="OrthoDB" id="10615076at2759"/>
<feature type="compositionally biased region" description="Acidic residues" evidence="1">
    <location>
        <begin position="196"/>
        <end position="205"/>
    </location>
</feature>
<dbReference type="EMBL" id="UYRV01009854">
    <property type="protein sequence ID" value="VDK56942.1"/>
    <property type="molecule type" value="Genomic_DNA"/>
</dbReference>
<dbReference type="AlphaFoldDB" id="A0A3P6R298"/>
<gene>
    <name evidence="2" type="ORF">CGOC_LOCUS3818</name>
</gene>
<dbReference type="Proteomes" id="UP000271889">
    <property type="component" value="Unassembled WGS sequence"/>
</dbReference>
<evidence type="ECO:0000313" key="2">
    <source>
        <dbReference type="EMBL" id="VDK56942.1"/>
    </source>
</evidence>
<organism evidence="2 3">
    <name type="scientific">Cylicostephanus goldi</name>
    <name type="common">Nematode worm</name>
    <dbReference type="NCBI Taxonomy" id="71465"/>
    <lineage>
        <taxon>Eukaryota</taxon>
        <taxon>Metazoa</taxon>
        <taxon>Ecdysozoa</taxon>
        <taxon>Nematoda</taxon>
        <taxon>Chromadorea</taxon>
        <taxon>Rhabditida</taxon>
        <taxon>Rhabditina</taxon>
        <taxon>Rhabditomorpha</taxon>
        <taxon>Strongyloidea</taxon>
        <taxon>Strongylidae</taxon>
        <taxon>Cylicostephanus</taxon>
    </lineage>
</organism>
<protein>
    <submittedName>
        <fullName evidence="2">Uncharacterized protein</fullName>
    </submittedName>
</protein>
<evidence type="ECO:0000256" key="1">
    <source>
        <dbReference type="SAM" id="MobiDB-lite"/>
    </source>
</evidence>
<name>A0A3P6R298_CYLGO</name>
<feature type="region of interest" description="Disordered" evidence="1">
    <location>
        <begin position="179"/>
        <end position="205"/>
    </location>
</feature>
<accession>A0A3P6R298</accession>
<keyword evidence="3" id="KW-1185">Reference proteome</keyword>
<sequence>MSAVTTKLNHLMMIGDNSRKHQHSAEFYQYLGRMPTSVTKEQQWSYILRLSTIIQLLEGDEIKNISDYRISAYVYAAVDEARGAFDGATGEVIDDFRSICVLPHRAWQVYCWCRKCVPRTSIINHLRHTAKAAPRYEDAPLIQTGIGRETCIRTLEQIWLLIPKHEVCPERQLLWDQLNASPSSVPPRSPSWQEMGSDDVDTAHQ</sequence>
<proteinExistence type="predicted"/>